<organism evidence="2 3">
    <name type="scientific">Brevundimonas vesicularis</name>
    <name type="common">Pseudomonas vesicularis</name>
    <dbReference type="NCBI Taxonomy" id="41276"/>
    <lineage>
        <taxon>Bacteria</taxon>
        <taxon>Pseudomonadati</taxon>
        <taxon>Pseudomonadota</taxon>
        <taxon>Alphaproteobacteria</taxon>
        <taxon>Caulobacterales</taxon>
        <taxon>Caulobacteraceae</taxon>
        <taxon>Brevundimonas</taxon>
    </lineage>
</organism>
<dbReference type="RefSeq" id="WP_112862912.1">
    <property type="nucleotide sequence ID" value="NZ_UAQP01000014.1"/>
</dbReference>
<accession>A0A2X1BEC9</accession>
<name>A0A2X1BEC9_BREVE</name>
<protein>
    <submittedName>
        <fullName evidence="2">Uncharacterized protein</fullName>
    </submittedName>
</protein>
<proteinExistence type="predicted"/>
<gene>
    <name evidence="2" type="ORF">NCTC11166_02184</name>
</gene>
<dbReference type="EMBL" id="UAQP01000014">
    <property type="protein sequence ID" value="SPU54798.1"/>
    <property type="molecule type" value="Genomic_DNA"/>
</dbReference>
<evidence type="ECO:0000256" key="1">
    <source>
        <dbReference type="SAM" id="MobiDB-lite"/>
    </source>
</evidence>
<dbReference type="Proteomes" id="UP000251186">
    <property type="component" value="Unassembled WGS sequence"/>
</dbReference>
<reference evidence="2 3" key="1">
    <citation type="submission" date="2018-06" db="EMBL/GenBank/DDBJ databases">
        <authorList>
            <consortium name="Pathogen Informatics"/>
            <person name="Doyle S."/>
        </authorList>
    </citation>
    <scope>NUCLEOTIDE SEQUENCE [LARGE SCALE GENOMIC DNA]</scope>
    <source>
        <strain evidence="2 3">NCTC11166</strain>
    </source>
</reference>
<evidence type="ECO:0000313" key="3">
    <source>
        <dbReference type="Proteomes" id="UP000251186"/>
    </source>
</evidence>
<feature type="region of interest" description="Disordered" evidence="1">
    <location>
        <begin position="1"/>
        <end position="28"/>
    </location>
</feature>
<evidence type="ECO:0000313" key="2">
    <source>
        <dbReference type="EMBL" id="SPU54798.1"/>
    </source>
</evidence>
<dbReference type="AlphaFoldDB" id="A0A2X1BEC9"/>
<sequence>MKYQIDYTESASAVELSPQPRPEDESGRHLVRYQRRRRFVLPDIAKTASTFVLAGAVFFGTEAMAPGAFKPSTLMGTYDARVSSAVKAAELTQQARYEVWLAEAKLSVDQQLEQYRALNQGVLANYQATYDRGRIMAEATARIQSQYVAARMSQTQSTQATDVAIVNWTRFFGRVAESLEPGAGAAALGYADNLSAQLSNELTAAATQGVTIDVDGWDTGLKPVGELQQEFAALKPIVLPPPPTLGEASATTR</sequence>